<evidence type="ECO:0000256" key="2">
    <source>
        <dbReference type="SAM" id="Phobius"/>
    </source>
</evidence>
<dbReference type="SUPFAM" id="SSF53474">
    <property type="entry name" value="alpha/beta-Hydrolases"/>
    <property type="match status" value="1"/>
</dbReference>
<accession>A0A0K9F2H8</accession>
<feature type="transmembrane region" description="Helical" evidence="2">
    <location>
        <begin position="79"/>
        <end position="97"/>
    </location>
</feature>
<protein>
    <submittedName>
        <fullName evidence="4">Lipase</fullName>
    </submittedName>
</protein>
<dbReference type="Gene3D" id="3.40.50.1820">
    <property type="entry name" value="alpha/beta hydrolase"/>
    <property type="match status" value="1"/>
</dbReference>
<name>A0A0K9F2H8_9BACI</name>
<organism evidence="4 5">
    <name type="scientific">Lysinibacillus xylanilyticus</name>
    <dbReference type="NCBI Taxonomy" id="582475"/>
    <lineage>
        <taxon>Bacteria</taxon>
        <taxon>Bacillati</taxon>
        <taxon>Bacillota</taxon>
        <taxon>Bacilli</taxon>
        <taxon>Bacillales</taxon>
        <taxon>Bacillaceae</taxon>
        <taxon>Lysinibacillus</taxon>
    </lineage>
</organism>
<dbReference type="Pfam" id="PF20434">
    <property type="entry name" value="BD-FAE"/>
    <property type="match status" value="1"/>
</dbReference>
<dbReference type="PANTHER" id="PTHR48081">
    <property type="entry name" value="AB HYDROLASE SUPERFAMILY PROTEIN C4A8.06C"/>
    <property type="match status" value="1"/>
</dbReference>
<feature type="transmembrane region" description="Helical" evidence="2">
    <location>
        <begin position="12"/>
        <end position="36"/>
    </location>
</feature>
<dbReference type="AlphaFoldDB" id="A0A0K9F2H8"/>
<dbReference type="RefSeq" id="WP_049669040.1">
    <property type="nucleotide sequence ID" value="NZ_LFXJ01000013.1"/>
</dbReference>
<proteinExistence type="predicted"/>
<dbReference type="GeneID" id="96601249"/>
<sequence>MNQTSNWRPRGFLQWQLTFLSMIVCFIISIVAYYIFNPSNMDKIMSLLAWGAAIFPILLVVAILIIIVLLALSFWKKTFIALTVLIPTLLLLIFLIVQPISNMKSYAKSENVSVSLSPHFFFKQDISTKPSIDVVYGKTMDGIELKLDVWSAKEKSEDVLTPVIVQVHGGGWVSGDKGQVQDWNQWMNDQGYTVFDVQYRMPPEASWKDEVGDVKSAVGWILQNADTYKIDPHRIILMGESAGGNLAMLAAYSMGNKRLPPSTDVPDVPIKAVINMYGPSDMTEFYKSNPSKNYVQDVMNKYIGGSPSEYPERYEMLSPISYIQGNTPPTITFLGTSDRIVPVEQATVLDEKLTKNGVAHELYLLPKVDHGFDAKPGSLSTQFAKEKVKAFLKKYNK</sequence>
<keyword evidence="1" id="KW-0378">Hydrolase</keyword>
<dbReference type="InterPro" id="IPR029058">
    <property type="entry name" value="AB_hydrolase_fold"/>
</dbReference>
<evidence type="ECO:0000259" key="3">
    <source>
        <dbReference type="Pfam" id="PF20434"/>
    </source>
</evidence>
<dbReference type="Proteomes" id="UP000037326">
    <property type="component" value="Unassembled WGS sequence"/>
</dbReference>
<dbReference type="EMBL" id="LFXJ01000013">
    <property type="protein sequence ID" value="KMY28283.1"/>
    <property type="molecule type" value="Genomic_DNA"/>
</dbReference>
<dbReference type="InterPro" id="IPR050300">
    <property type="entry name" value="GDXG_lipolytic_enzyme"/>
</dbReference>
<reference evidence="5" key="1">
    <citation type="submission" date="2015-07" db="EMBL/GenBank/DDBJ databases">
        <authorList>
            <person name="Liu B."/>
            <person name="Wang J."/>
            <person name="Zhu Y."/>
            <person name="Liu G."/>
            <person name="Chen Q."/>
            <person name="Lan J."/>
            <person name="Che J."/>
            <person name="Ge C."/>
            <person name="Shi H."/>
            <person name="Pan Z."/>
            <person name="Liu X."/>
        </authorList>
    </citation>
    <scope>NUCLEOTIDE SEQUENCE [LARGE SCALE GENOMIC DNA]</scope>
    <source>
        <strain evidence="5">DSM 23493</strain>
    </source>
</reference>
<feature type="transmembrane region" description="Helical" evidence="2">
    <location>
        <begin position="48"/>
        <end position="72"/>
    </location>
</feature>
<dbReference type="InterPro" id="IPR049492">
    <property type="entry name" value="BD-FAE-like_dom"/>
</dbReference>
<keyword evidence="2" id="KW-0812">Transmembrane</keyword>
<keyword evidence="2" id="KW-1133">Transmembrane helix</keyword>
<feature type="domain" description="BD-FAE-like" evidence="3">
    <location>
        <begin position="147"/>
        <end position="353"/>
    </location>
</feature>
<evidence type="ECO:0000313" key="5">
    <source>
        <dbReference type="Proteomes" id="UP000037326"/>
    </source>
</evidence>
<comment type="caution">
    <text evidence="4">The sequence shown here is derived from an EMBL/GenBank/DDBJ whole genome shotgun (WGS) entry which is preliminary data.</text>
</comment>
<dbReference type="PATRIC" id="fig|582475.4.peg.4747"/>
<evidence type="ECO:0000256" key="1">
    <source>
        <dbReference type="ARBA" id="ARBA00022801"/>
    </source>
</evidence>
<dbReference type="OrthoDB" id="9815425at2"/>
<dbReference type="PANTHER" id="PTHR48081:SF13">
    <property type="entry name" value="ALPHA_BETA HYDROLASE"/>
    <property type="match status" value="1"/>
</dbReference>
<dbReference type="GO" id="GO:0016787">
    <property type="term" value="F:hydrolase activity"/>
    <property type="evidence" value="ECO:0007669"/>
    <property type="project" value="UniProtKB-KW"/>
</dbReference>
<keyword evidence="2" id="KW-0472">Membrane</keyword>
<evidence type="ECO:0000313" key="4">
    <source>
        <dbReference type="EMBL" id="KMY28283.1"/>
    </source>
</evidence>
<gene>
    <name evidence="4" type="ORF">ACZ11_23920</name>
</gene>